<keyword evidence="1" id="KW-1133">Transmembrane helix</keyword>
<dbReference type="Proteomes" id="UP001165082">
    <property type="component" value="Unassembled WGS sequence"/>
</dbReference>
<dbReference type="EMBL" id="BRXZ01000809">
    <property type="protein sequence ID" value="GMH54582.1"/>
    <property type="molecule type" value="Genomic_DNA"/>
</dbReference>
<gene>
    <name evidence="3" type="ORF">TrRE_jg13197</name>
</gene>
<feature type="transmembrane region" description="Helical" evidence="1">
    <location>
        <begin position="98"/>
        <end position="117"/>
    </location>
</feature>
<evidence type="ECO:0000256" key="1">
    <source>
        <dbReference type="SAM" id="Phobius"/>
    </source>
</evidence>
<name>A0A9W6ZHN2_9STRA</name>
<keyword evidence="4" id="KW-1185">Reference proteome</keyword>
<organism evidence="3 4">
    <name type="scientific">Triparma retinervis</name>
    <dbReference type="NCBI Taxonomy" id="2557542"/>
    <lineage>
        <taxon>Eukaryota</taxon>
        <taxon>Sar</taxon>
        <taxon>Stramenopiles</taxon>
        <taxon>Ochrophyta</taxon>
        <taxon>Bolidophyceae</taxon>
        <taxon>Parmales</taxon>
        <taxon>Triparmaceae</taxon>
        <taxon>Triparma</taxon>
    </lineage>
</organism>
<dbReference type="OrthoDB" id="189346at2759"/>
<feature type="chain" id="PRO_5040916634" evidence="2">
    <location>
        <begin position="19"/>
        <end position="180"/>
    </location>
</feature>
<dbReference type="AlphaFoldDB" id="A0A9W6ZHN2"/>
<proteinExistence type="predicted"/>
<protein>
    <submittedName>
        <fullName evidence="3">Uncharacterized protein</fullName>
    </submittedName>
</protein>
<reference evidence="3" key="1">
    <citation type="submission" date="2022-07" db="EMBL/GenBank/DDBJ databases">
        <title>Genome analysis of Parmales, a sister group of diatoms, reveals the evolutionary specialization of diatoms from phago-mixotrophs to photoautotrophs.</title>
        <authorList>
            <person name="Ban H."/>
            <person name="Sato S."/>
            <person name="Yoshikawa S."/>
            <person name="Kazumasa Y."/>
            <person name="Nakamura Y."/>
            <person name="Ichinomiya M."/>
            <person name="Saitoh K."/>
            <person name="Sato N."/>
            <person name="Blanc-Mathieu R."/>
            <person name="Endo H."/>
            <person name="Kuwata A."/>
            <person name="Ogata H."/>
        </authorList>
    </citation>
    <scope>NUCLEOTIDE SEQUENCE</scope>
</reference>
<evidence type="ECO:0000256" key="2">
    <source>
        <dbReference type="SAM" id="SignalP"/>
    </source>
</evidence>
<keyword evidence="1" id="KW-0472">Membrane</keyword>
<feature type="transmembrane region" description="Helical" evidence="1">
    <location>
        <begin position="157"/>
        <end position="176"/>
    </location>
</feature>
<keyword evidence="1" id="KW-0812">Transmembrane</keyword>
<comment type="caution">
    <text evidence="3">The sequence shown here is derived from an EMBL/GenBank/DDBJ whole genome shotgun (WGS) entry which is preliminary data.</text>
</comment>
<evidence type="ECO:0000313" key="3">
    <source>
        <dbReference type="EMBL" id="GMH54582.1"/>
    </source>
</evidence>
<keyword evidence="2" id="KW-0732">Signal</keyword>
<sequence>MKLFSIFSLIFLSTSIVALPSTPSFVVAKTTNVVLREEVDVNRLGMDLVGKVGRGGALVTKEQFLMADIAVNLLYGVQMLLAPGKLVTDHFNSETSNLLNFFIRGSSVGFLGLAYFLHKSTDGELNHKVALGTAIATGVLYPWNAKLNTALALPIKYPMHYVPEVIFILLTIAGIASGME</sequence>
<evidence type="ECO:0000313" key="4">
    <source>
        <dbReference type="Proteomes" id="UP001165082"/>
    </source>
</evidence>
<feature type="signal peptide" evidence="2">
    <location>
        <begin position="1"/>
        <end position="18"/>
    </location>
</feature>
<accession>A0A9W6ZHN2</accession>